<dbReference type="Gene3D" id="2.60.120.1130">
    <property type="match status" value="1"/>
</dbReference>
<dbReference type="InterPro" id="IPR038765">
    <property type="entry name" value="Papain-like_cys_pep_sf"/>
</dbReference>
<protein>
    <recommendedName>
        <fullName evidence="6">DUF3857 domain-containing protein</fullName>
    </recommendedName>
</protein>
<feature type="signal peptide" evidence="1">
    <location>
        <begin position="1"/>
        <end position="21"/>
    </location>
</feature>
<dbReference type="RefSeq" id="WP_009581817.1">
    <property type="nucleotide sequence ID" value="NZ_AMZN01000068.1"/>
</dbReference>
<accession>L8JLI7</accession>
<evidence type="ECO:0000256" key="1">
    <source>
        <dbReference type="SAM" id="SignalP"/>
    </source>
</evidence>
<gene>
    <name evidence="4" type="ORF">C900_04628</name>
</gene>
<evidence type="ECO:0000313" key="5">
    <source>
        <dbReference type="Proteomes" id="UP000011135"/>
    </source>
</evidence>
<dbReference type="SUPFAM" id="SSF54001">
    <property type="entry name" value="Cysteine proteinases"/>
    <property type="match status" value="1"/>
</dbReference>
<dbReference type="Gene3D" id="3.10.620.30">
    <property type="match status" value="1"/>
</dbReference>
<evidence type="ECO:0000259" key="3">
    <source>
        <dbReference type="Pfam" id="PF12969"/>
    </source>
</evidence>
<comment type="caution">
    <text evidence="4">The sequence shown here is derived from an EMBL/GenBank/DDBJ whole genome shotgun (WGS) entry which is preliminary data.</text>
</comment>
<proteinExistence type="predicted"/>
<name>L8JLI7_9BACT</name>
<dbReference type="Pfam" id="PF01841">
    <property type="entry name" value="Transglut_core"/>
    <property type="match status" value="1"/>
</dbReference>
<dbReference type="eggNOG" id="COG1305">
    <property type="taxonomic scope" value="Bacteria"/>
</dbReference>
<keyword evidence="5" id="KW-1185">Reference proteome</keyword>
<feature type="chain" id="PRO_5003993145" description="DUF3857 domain-containing protein" evidence="1">
    <location>
        <begin position="22"/>
        <end position="645"/>
    </location>
</feature>
<feature type="domain" description="Transglutaminase-like" evidence="2">
    <location>
        <begin position="295"/>
        <end position="361"/>
    </location>
</feature>
<organism evidence="4 5">
    <name type="scientific">Fulvivirga imtechensis AK7</name>
    <dbReference type="NCBI Taxonomy" id="1237149"/>
    <lineage>
        <taxon>Bacteria</taxon>
        <taxon>Pseudomonadati</taxon>
        <taxon>Bacteroidota</taxon>
        <taxon>Cytophagia</taxon>
        <taxon>Cytophagales</taxon>
        <taxon>Fulvivirgaceae</taxon>
        <taxon>Fulvivirga</taxon>
    </lineage>
</organism>
<dbReference type="AlphaFoldDB" id="L8JLI7"/>
<sequence>MKSLKFCSFLLLLCVVKLAEAQKSPFKFGEISTENLEMMKNPLDSSAGALILLDFGKTTFDHNFQIVLEHHIRIKIFNSSEFDRATVKIPYATDDRVERLKAATYNLVNGKIVESKLSKKDIYEEKVNDNVKQKRFSLPDVKEGTIIEYTYQVNYGSWMSLNPWYFQTSVPVLHSEYIVSLPEYFDYKKIMSGYVILSDHDISTKVGHYGSSTFNMTVQKFVAKNVPAFKEEPYMTTKDDYISKIQFELSNINIPGTLTKRYMPYSYEELSKNYAESESFGKKLTKNKFLTDEIERITSDLTDSKAKIEAIYHYVRDNFEVDREVQTESLRKIFNLKKGYPQDINMLLIAMYNEAGFESNAVRLSTRSNGMLHPLYAIASNFNYTICVVKDGENEYLLDPSKKYLPFNTLDKNCLNGRGMVVTAQNFRWVDLYPSTNNKKQVFASLELSEEGSLKGAISLSRVGYEAIEFREDHKKDVDGYKKTFSEAHTTWVINNHEIEGIDIAEEALTEKIDIELDAYAETMGDIIYLTPIFYGRIVNNPLKSPERLYPVNYGTPIEELVTCRIKVPEGYVIDEKPDPLAIGLPNNGGAFIYNVQQIGDYISVTSKFNIKKIEFSAEEYQYLREFYTQVIAKQAEQVVLKKNG</sequence>
<dbReference type="InterPro" id="IPR002931">
    <property type="entry name" value="Transglutaminase-like"/>
</dbReference>
<evidence type="ECO:0008006" key="6">
    <source>
        <dbReference type="Google" id="ProtNLM"/>
    </source>
</evidence>
<dbReference type="InterPro" id="IPR024618">
    <property type="entry name" value="DUF3857"/>
</dbReference>
<dbReference type="STRING" id="1237149.C900_04628"/>
<feature type="domain" description="DUF3857" evidence="3">
    <location>
        <begin position="68"/>
        <end position="188"/>
    </location>
</feature>
<dbReference type="Proteomes" id="UP000011135">
    <property type="component" value="Unassembled WGS sequence"/>
</dbReference>
<evidence type="ECO:0000259" key="2">
    <source>
        <dbReference type="Pfam" id="PF01841"/>
    </source>
</evidence>
<dbReference type="Pfam" id="PF12969">
    <property type="entry name" value="DUF3857"/>
    <property type="match status" value="1"/>
</dbReference>
<evidence type="ECO:0000313" key="4">
    <source>
        <dbReference type="EMBL" id="ELR69781.1"/>
    </source>
</evidence>
<dbReference type="OrthoDB" id="98874at2"/>
<keyword evidence="1" id="KW-0732">Signal</keyword>
<dbReference type="Gene3D" id="2.60.40.3140">
    <property type="match status" value="1"/>
</dbReference>
<dbReference type="EMBL" id="AMZN01000068">
    <property type="protein sequence ID" value="ELR69781.1"/>
    <property type="molecule type" value="Genomic_DNA"/>
</dbReference>
<reference evidence="4 5" key="1">
    <citation type="submission" date="2012-12" db="EMBL/GenBank/DDBJ databases">
        <title>Genome assembly of Fulvivirga imtechensis AK7.</title>
        <authorList>
            <person name="Nupur N."/>
            <person name="Khatri I."/>
            <person name="Kumar R."/>
            <person name="Subramanian S."/>
            <person name="Pinnaka A."/>
        </authorList>
    </citation>
    <scope>NUCLEOTIDE SEQUENCE [LARGE SCALE GENOMIC DNA]</scope>
    <source>
        <strain evidence="4 5">AK7</strain>
    </source>
</reference>